<evidence type="ECO:0000256" key="5">
    <source>
        <dbReference type="SAM" id="SignalP"/>
    </source>
</evidence>
<dbReference type="FunFam" id="3.90.70.10:FF:000006">
    <property type="entry name" value="Cathepsin S"/>
    <property type="match status" value="1"/>
</dbReference>
<dbReference type="Proteomes" id="UP000186698">
    <property type="component" value="Chromosome 8L"/>
</dbReference>
<evidence type="ECO:0000256" key="2">
    <source>
        <dbReference type="ARBA" id="ARBA00022670"/>
    </source>
</evidence>
<evidence type="ECO:0000313" key="8">
    <source>
        <dbReference type="Proteomes" id="UP000186698"/>
    </source>
</evidence>
<dbReference type="PRINTS" id="PR00705">
    <property type="entry name" value="PAPAIN"/>
</dbReference>
<dbReference type="SUPFAM" id="SSF54001">
    <property type="entry name" value="Cysteine proteinases"/>
    <property type="match status" value="1"/>
</dbReference>
<feature type="domain" description="Peptidase C1A papain C-terminal" evidence="6">
    <location>
        <begin position="120"/>
        <end position="332"/>
    </location>
</feature>
<keyword evidence="2" id="KW-0645">Protease</keyword>
<dbReference type="KEGG" id="xla:108699344"/>
<dbReference type="Pfam" id="PF00112">
    <property type="entry name" value="Peptidase_C1"/>
    <property type="match status" value="1"/>
</dbReference>
<feature type="chain" id="PRO_5035259223" evidence="5">
    <location>
        <begin position="24"/>
        <end position="334"/>
    </location>
</feature>
<keyword evidence="8" id="KW-1185">Reference proteome</keyword>
<dbReference type="SMART" id="SM00645">
    <property type="entry name" value="Pept_C1"/>
    <property type="match status" value="1"/>
</dbReference>
<dbReference type="InterPro" id="IPR013201">
    <property type="entry name" value="Prot_inhib_I29"/>
</dbReference>
<keyword evidence="5" id="KW-0732">Signal</keyword>
<dbReference type="OrthoDB" id="387093at2759"/>
<evidence type="ECO:0000259" key="6">
    <source>
        <dbReference type="SMART" id="SM00645"/>
    </source>
</evidence>
<proteinExistence type="inferred from homology"/>
<dbReference type="CDD" id="cd02248">
    <property type="entry name" value="Peptidase_C1A"/>
    <property type="match status" value="1"/>
</dbReference>
<evidence type="ECO:0000256" key="1">
    <source>
        <dbReference type="ARBA" id="ARBA00008455"/>
    </source>
</evidence>
<dbReference type="GO" id="GO:0004197">
    <property type="term" value="F:cysteine-type endopeptidase activity"/>
    <property type="evidence" value="ECO:0000318"/>
    <property type="project" value="GO_Central"/>
</dbReference>
<evidence type="ECO:0000313" key="9">
    <source>
        <dbReference type="RefSeq" id="XP_018086850.2"/>
    </source>
</evidence>
<dbReference type="InterPro" id="IPR039417">
    <property type="entry name" value="Peptidase_C1A_papain-like"/>
</dbReference>
<dbReference type="RefSeq" id="XP_018086850.2">
    <property type="nucleotide sequence ID" value="XM_018231361.2"/>
</dbReference>
<dbReference type="Pfam" id="PF08246">
    <property type="entry name" value="Inhibitor_I29"/>
    <property type="match status" value="1"/>
</dbReference>
<dbReference type="GO" id="GO:0005615">
    <property type="term" value="C:extracellular space"/>
    <property type="evidence" value="ECO:0000318"/>
    <property type="project" value="GO_Central"/>
</dbReference>
<dbReference type="InterPro" id="IPR000668">
    <property type="entry name" value="Peptidase_C1A_C"/>
</dbReference>
<dbReference type="InterPro" id="IPR013128">
    <property type="entry name" value="Peptidase_C1A"/>
</dbReference>
<feature type="domain" description="Cathepsin propeptide inhibitor" evidence="7">
    <location>
        <begin position="33"/>
        <end position="93"/>
    </location>
</feature>
<dbReference type="CTD" id="108699344"/>
<dbReference type="SMART" id="SM00848">
    <property type="entry name" value="Inhibitor_I29"/>
    <property type="match status" value="1"/>
</dbReference>
<keyword evidence="4" id="KW-0788">Thiol protease</keyword>
<comment type="similarity">
    <text evidence="1">Belongs to the peptidase C1 family.</text>
</comment>
<dbReference type="AlphaFoldDB" id="A0A8J0TNA8"/>
<feature type="signal peptide" evidence="5">
    <location>
        <begin position="1"/>
        <end position="23"/>
    </location>
</feature>
<name>A0A8J0TNA8_XENLA</name>
<dbReference type="Gene3D" id="3.90.70.10">
    <property type="entry name" value="Cysteine proteinases"/>
    <property type="match status" value="1"/>
</dbReference>
<evidence type="ECO:0000256" key="4">
    <source>
        <dbReference type="ARBA" id="ARBA00022807"/>
    </source>
</evidence>
<organism evidence="8 9">
    <name type="scientific">Xenopus laevis</name>
    <name type="common">African clawed frog</name>
    <dbReference type="NCBI Taxonomy" id="8355"/>
    <lineage>
        <taxon>Eukaryota</taxon>
        <taxon>Metazoa</taxon>
        <taxon>Chordata</taxon>
        <taxon>Craniata</taxon>
        <taxon>Vertebrata</taxon>
        <taxon>Euteleostomi</taxon>
        <taxon>Amphibia</taxon>
        <taxon>Batrachia</taxon>
        <taxon>Anura</taxon>
        <taxon>Pipoidea</taxon>
        <taxon>Pipidae</taxon>
        <taxon>Xenopodinae</taxon>
        <taxon>Xenopus</taxon>
        <taxon>Xenopus</taxon>
    </lineage>
</organism>
<evidence type="ECO:0000259" key="7">
    <source>
        <dbReference type="SMART" id="SM00848"/>
    </source>
</evidence>
<dbReference type="InterPro" id="IPR038765">
    <property type="entry name" value="Papain-like_cys_pep_sf"/>
</dbReference>
<protein>
    <submittedName>
        <fullName evidence="9">Cathepsin S</fullName>
    </submittedName>
</protein>
<keyword evidence="3" id="KW-0378">Hydrolase</keyword>
<dbReference type="GO" id="GO:0051603">
    <property type="term" value="P:proteolysis involved in protein catabolic process"/>
    <property type="evidence" value="ECO:0000318"/>
    <property type="project" value="GO_Central"/>
</dbReference>
<dbReference type="PANTHER" id="PTHR12411">
    <property type="entry name" value="CYSTEINE PROTEASE FAMILY C1-RELATED"/>
    <property type="match status" value="1"/>
</dbReference>
<dbReference type="GO" id="GO:0005764">
    <property type="term" value="C:lysosome"/>
    <property type="evidence" value="ECO:0000318"/>
    <property type="project" value="GO_Central"/>
</dbReference>
<dbReference type="GeneID" id="108699344"/>
<sequence>MKTMGPSTIFLVSLFSLLIPAQSAPDPTLDSNWQLWVKTHQKTYKDAEEERTRRIIWEETLKLITVHNLEYSLGLHTYEIGMNHLGDMTYEEITDTMTGFQASDDPEPNITYVPQEKVTPPEQIDWRDKGCVTPVMAQGGCNSCYAFSALGAMEGQWQKWSNKLEALSEQNLVDCSKVNGCSPGSLDDTFKYIKENGVNTNHSYPYKGKEQTCNFNSSNTVARCKGYIKISPGSEEQLKQIVGTIGPVSVAINFTKTFRSFTTGVYTDNKCETLLGLQNHAVLVVGYGKENDEDYWLVKNSYGTGFGVGGYIKMRRNYRNHCGIANYIYYPIFS</sequence>
<gene>
    <name evidence="9" type="primary">LOC108699344</name>
</gene>
<accession>A0A8J0TNA8</accession>
<reference evidence="9" key="1">
    <citation type="submission" date="2025-08" db="UniProtKB">
        <authorList>
            <consortium name="RefSeq"/>
        </authorList>
    </citation>
    <scope>IDENTIFICATION</scope>
    <source>
        <strain evidence="9">J_2021</strain>
        <tissue evidence="9">Erythrocytes</tissue>
    </source>
</reference>
<evidence type="ECO:0000256" key="3">
    <source>
        <dbReference type="ARBA" id="ARBA00022801"/>
    </source>
</evidence>